<evidence type="ECO:0000313" key="2">
    <source>
        <dbReference type="Proteomes" id="UP000695000"/>
    </source>
</evidence>
<dbReference type="RefSeq" id="XP_017771872.1">
    <property type="nucleotide sequence ID" value="XM_017916383.1"/>
</dbReference>
<proteinExistence type="predicted"/>
<name>A0ABM1MBC2_NICVS</name>
<keyword evidence="1" id="KW-0732">Signal</keyword>
<sequence>MNTIAIILALVGLSSCAPWSQGENRNIFVMSETDRNENSQQATYMAIPISQVNDDSKILADHQGKPLLVQPANNSEEEMMTADSLVYRPLFAYRKQVAKRQRINSGDYPHTPTSRRVYYMHGYYPQYYRKPARYPVRKYREEEDEDRFPVLI</sequence>
<organism evidence="2 3">
    <name type="scientific">Nicrophorus vespilloides</name>
    <name type="common">Boreal carrion beetle</name>
    <dbReference type="NCBI Taxonomy" id="110193"/>
    <lineage>
        <taxon>Eukaryota</taxon>
        <taxon>Metazoa</taxon>
        <taxon>Ecdysozoa</taxon>
        <taxon>Arthropoda</taxon>
        <taxon>Hexapoda</taxon>
        <taxon>Insecta</taxon>
        <taxon>Pterygota</taxon>
        <taxon>Neoptera</taxon>
        <taxon>Endopterygota</taxon>
        <taxon>Coleoptera</taxon>
        <taxon>Polyphaga</taxon>
        <taxon>Staphyliniformia</taxon>
        <taxon>Silphidae</taxon>
        <taxon>Nicrophorinae</taxon>
        <taxon>Nicrophorus</taxon>
    </lineage>
</organism>
<evidence type="ECO:0000313" key="3">
    <source>
        <dbReference type="RefSeq" id="XP_017771872.1"/>
    </source>
</evidence>
<dbReference type="Proteomes" id="UP000695000">
    <property type="component" value="Unplaced"/>
</dbReference>
<feature type="chain" id="PRO_5045511031" evidence="1">
    <location>
        <begin position="17"/>
        <end position="152"/>
    </location>
</feature>
<evidence type="ECO:0000256" key="1">
    <source>
        <dbReference type="SAM" id="SignalP"/>
    </source>
</evidence>
<feature type="signal peptide" evidence="1">
    <location>
        <begin position="1"/>
        <end position="16"/>
    </location>
</feature>
<reference evidence="3" key="1">
    <citation type="submission" date="2025-08" db="UniProtKB">
        <authorList>
            <consortium name="RefSeq"/>
        </authorList>
    </citation>
    <scope>IDENTIFICATION</scope>
    <source>
        <tissue evidence="3">Whole Larva</tissue>
    </source>
</reference>
<accession>A0ABM1MBC2</accession>
<protein>
    <submittedName>
        <fullName evidence="3">Uncharacterized protein LOC108559199</fullName>
    </submittedName>
</protein>
<keyword evidence="2" id="KW-1185">Reference proteome</keyword>
<gene>
    <name evidence="3" type="primary">LOC108559199</name>
</gene>
<dbReference type="GeneID" id="108559199"/>